<keyword evidence="3" id="KW-1185">Reference proteome</keyword>
<dbReference type="InterPro" id="IPR052275">
    <property type="entry name" value="Mt_Fe-S_assembly_factor"/>
</dbReference>
<dbReference type="PANTHER" id="PTHR46188:SF1">
    <property type="entry name" value="BOLA-LIKE PROTEIN 3"/>
    <property type="match status" value="1"/>
</dbReference>
<organism evidence="3 4">
    <name type="scientific">Nicrophorus vespilloides</name>
    <name type="common">Boreal carrion beetle</name>
    <dbReference type="NCBI Taxonomy" id="110193"/>
    <lineage>
        <taxon>Eukaryota</taxon>
        <taxon>Metazoa</taxon>
        <taxon>Ecdysozoa</taxon>
        <taxon>Arthropoda</taxon>
        <taxon>Hexapoda</taxon>
        <taxon>Insecta</taxon>
        <taxon>Pterygota</taxon>
        <taxon>Neoptera</taxon>
        <taxon>Endopterygota</taxon>
        <taxon>Coleoptera</taxon>
        <taxon>Polyphaga</taxon>
        <taxon>Staphyliniformia</taxon>
        <taxon>Silphidae</taxon>
        <taxon>Nicrophorinae</taxon>
        <taxon>Nicrophorus</taxon>
    </lineage>
</organism>
<dbReference type="RefSeq" id="XP_017782858.1">
    <property type="nucleotide sequence ID" value="XM_017927369.1"/>
</dbReference>
<dbReference type="Proteomes" id="UP000695000">
    <property type="component" value="Unplaced"/>
</dbReference>
<evidence type="ECO:0000256" key="1">
    <source>
        <dbReference type="ARBA" id="ARBA00005578"/>
    </source>
</evidence>
<reference evidence="4" key="1">
    <citation type="submission" date="2025-08" db="UniProtKB">
        <authorList>
            <consortium name="RefSeq"/>
        </authorList>
    </citation>
    <scope>IDENTIFICATION</scope>
    <source>
        <tissue evidence="4">Whole Larva</tissue>
    </source>
</reference>
<evidence type="ECO:0000313" key="4">
    <source>
        <dbReference type="RefSeq" id="XP_017782858.1"/>
    </source>
</evidence>
<proteinExistence type="inferred from homology"/>
<gene>
    <name evidence="4" type="primary">LOC108567103</name>
</gene>
<accession>A0ABM1N7Q8</accession>
<evidence type="ECO:0000313" key="3">
    <source>
        <dbReference type="Proteomes" id="UP000695000"/>
    </source>
</evidence>
<dbReference type="InterPro" id="IPR002634">
    <property type="entry name" value="BolA"/>
</dbReference>
<sequence>MSGIIKSAFQRASRILHNSTIQPTTQKLNKVWYGQNKATSEQELKDILKARFPGATEIKVEDVSGGCGAMYDIMVETVEFKGLSIVKQHRAITDSLKEQIKLIHGLQIETKVPKC</sequence>
<dbReference type="Pfam" id="PF01722">
    <property type="entry name" value="BolA"/>
    <property type="match status" value="1"/>
</dbReference>
<dbReference type="InterPro" id="IPR036065">
    <property type="entry name" value="BolA-like_sf"/>
</dbReference>
<name>A0ABM1N7Q8_NICVS</name>
<dbReference type="Gene3D" id="3.30.300.90">
    <property type="entry name" value="BolA-like"/>
    <property type="match status" value="1"/>
</dbReference>
<comment type="similarity">
    <text evidence="1 2">Belongs to the BolA/IbaG family.</text>
</comment>
<evidence type="ECO:0000256" key="2">
    <source>
        <dbReference type="RuleBase" id="RU003860"/>
    </source>
</evidence>
<dbReference type="PANTHER" id="PTHR46188">
    <property type="entry name" value="BOLA-LIKE PROTEIN 3"/>
    <property type="match status" value="1"/>
</dbReference>
<dbReference type="GeneID" id="108567103"/>
<protein>
    <submittedName>
        <fullName evidence="4">BolA-like protein 3</fullName>
    </submittedName>
</protein>
<dbReference type="SUPFAM" id="SSF82657">
    <property type="entry name" value="BolA-like"/>
    <property type="match status" value="1"/>
</dbReference>